<gene>
    <name evidence="2" type="ORF">ENE74_11695</name>
</gene>
<dbReference type="InterPro" id="IPR010699">
    <property type="entry name" value="DUF1275"/>
</dbReference>
<name>A0A437J7E5_9SPHN</name>
<dbReference type="EMBL" id="RZUL01000003">
    <property type="protein sequence ID" value="RVT41092.1"/>
    <property type="molecule type" value="Genomic_DNA"/>
</dbReference>
<dbReference type="RefSeq" id="WP_127691085.1">
    <property type="nucleotide sequence ID" value="NZ_RZUL01000003.1"/>
</dbReference>
<evidence type="ECO:0000313" key="2">
    <source>
        <dbReference type="EMBL" id="RVT41092.1"/>
    </source>
</evidence>
<feature type="transmembrane region" description="Helical" evidence="1">
    <location>
        <begin position="158"/>
        <end position="177"/>
    </location>
</feature>
<keyword evidence="1" id="KW-0472">Membrane</keyword>
<dbReference type="PANTHER" id="PTHR37314:SF4">
    <property type="entry name" value="UPF0700 TRANSMEMBRANE PROTEIN YOAK"/>
    <property type="match status" value="1"/>
</dbReference>
<keyword evidence="1" id="KW-0812">Transmembrane</keyword>
<accession>A0A437J7E5</accession>
<reference evidence="2 3" key="1">
    <citation type="submission" date="2019-01" db="EMBL/GenBank/DDBJ databases">
        <authorList>
            <person name="Chen W.-M."/>
        </authorList>
    </citation>
    <scope>NUCLEOTIDE SEQUENCE [LARGE SCALE GENOMIC DNA]</scope>
    <source>
        <strain evidence="2 3">TLA-22</strain>
    </source>
</reference>
<feature type="transmembrane region" description="Helical" evidence="1">
    <location>
        <begin position="12"/>
        <end position="35"/>
    </location>
</feature>
<dbReference type="PANTHER" id="PTHR37314">
    <property type="entry name" value="SLR0142 PROTEIN"/>
    <property type="match status" value="1"/>
</dbReference>
<sequence>MIRQTPRVRLFAIALSALAGYVDAVGFMALGGFFVSFMSGNTTRMAVGLIDHTDAALRAASLIVLFVGGVIMGSLVGRIARRRRASVLLLVATLLATAALGGSLGWPLAAAAGMALAMGAENAVFARDGDVQIGLTYMTGTLVKMGQHMASAMMGEARWDWCPFALLWLGLATGAMFGAMAHTAFGLGALWVAATFALLAAVFSSRFEPT</sequence>
<feature type="transmembrane region" description="Helical" evidence="1">
    <location>
        <begin position="55"/>
        <end position="75"/>
    </location>
</feature>
<protein>
    <submittedName>
        <fullName evidence="2">DUF1275 domain-containing protein</fullName>
    </submittedName>
</protein>
<keyword evidence="1" id="KW-1133">Transmembrane helix</keyword>
<dbReference type="OrthoDB" id="885342at2"/>
<keyword evidence="3" id="KW-1185">Reference proteome</keyword>
<dbReference type="AlphaFoldDB" id="A0A437J7E5"/>
<dbReference type="Pfam" id="PF06912">
    <property type="entry name" value="DUF1275"/>
    <property type="match status" value="1"/>
</dbReference>
<organism evidence="2 3">
    <name type="scientific">Sphingobium algorifonticola</name>
    <dbReference type="NCBI Taxonomy" id="2008318"/>
    <lineage>
        <taxon>Bacteria</taxon>
        <taxon>Pseudomonadati</taxon>
        <taxon>Pseudomonadota</taxon>
        <taxon>Alphaproteobacteria</taxon>
        <taxon>Sphingomonadales</taxon>
        <taxon>Sphingomonadaceae</taxon>
        <taxon>Sphingobium</taxon>
    </lineage>
</organism>
<proteinExistence type="predicted"/>
<evidence type="ECO:0000256" key="1">
    <source>
        <dbReference type="SAM" id="Phobius"/>
    </source>
</evidence>
<feature type="transmembrane region" description="Helical" evidence="1">
    <location>
        <begin position="87"/>
        <end position="109"/>
    </location>
</feature>
<evidence type="ECO:0000313" key="3">
    <source>
        <dbReference type="Proteomes" id="UP000282977"/>
    </source>
</evidence>
<feature type="transmembrane region" description="Helical" evidence="1">
    <location>
        <begin position="184"/>
        <end position="203"/>
    </location>
</feature>
<comment type="caution">
    <text evidence="2">The sequence shown here is derived from an EMBL/GenBank/DDBJ whole genome shotgun (WGS) entry which is preliminary data.</text>
</comment>
<dbReference type="Proteomes" id="UP000282977">
    <property type="component" value="Unassembled WGS sequence"/>
</dbReference>